<keyword evidence="4 5" id="KW-0472">Membrane</keyword>
<dbReference type="Proteomes" id="UP000250163">
    <property type="component" value="Chromosome MORIYA"/>
</dbReference>
<dbReference type="PANTHER" id="PTHR30249">
    <property type="entry name" value="PUTATIVE SEROTONIN TRANSPORTER"/>
    <property type="match status" value="1"/>
</dbReference>
<organism evidence="6 7">
    <name type="scientific">Moritella yayanosii</name>
    <dbReference type="NCBI Taxonomy" id="69539"/>
    <lineage>
        <taxon>Bacteria</taxon>
        <taxon>Pseudomonadati</taxon>
        <taxon>Pseudomonadota</taxon>
        <taxon>Gammaproteobacteria</taxon>
        <taxon>Alteromonadales</taxon>
        <taxon>Moritellaceae</taxon>
        <taxon>Moritella</taxon>
    </lineage>
</organism>
<evidence type="ECO:0000313" key="7">
    <source>
        <dbReference type="Proteomes" id="UP000250163"/>
    </source>
</evidence>
<dbReference type="RefSeq" id="WP_112713008.1">
    <property type="nucleotide sequence ID" value="NZ_LS483250.1"/>
</dbReference>
<proteinExistence type="predicted"/>
<comment type="subcellular location">
    <subcellularLocation>
        <location evidence="1">Membrane</location>
        <topology evidence="1">Multi-pass membrane protein</topology>
    </subcellularLocation>
</comment>
<evidence type="ECO:0000256" key="4">
    <source>
        <dbReference type="ARBA" id="ARBA00023136"/>
    </source>
</evidence>
<evidence type="ECO:0000256" key="1">
    <source>
        <dbReference type="ARBA" id="ARBA00004141"/>
    </source>
</evidence>
<dbReference type="Pfam" id="PF04172">
    <property type="entry name" value="LrgB"/>
    <property type="match status" value="1"/>
</dbReference>
<evidence type="ECO:0008006" key="8">
    <source>
        <dbReference type="Google" id="ProtNLM"/>
    </source>
</evidence>
<evidence type="ECO:0000256" key="3">
    <source>
        <dbReference type="ARBA" id="ARBA00022989"/>
    </source>
</evidence>
<feature type="transmembrane region" description="Helical" evidence="5">
    <location>
        <begin position="86"/>
        <end position="109"/>
    </location>
</feature>
<reference evidence="7" key="1">
    <citation type="submission" date="2018-05" db="EMBL/GenBank/DDBJ databases">
        <authorList>
            <person name="Cea G.-C."/>
            <person name="William W."/>
        </authorList>
    </citation>
    <scope>NUCLEOTIDE SEQUENCE [LARGE SCALE GENOMIC DNA]</scope>
    <source>
        <strain evidence="7">DB21MT 5</strain>
    </source>
</reference>
<dbReference type="PANTHER" id="PTHR30249:SF0">
    <property type="entry name" value="PLASTIDAL GLYCOLATE_GLYCERATE TRANSLOCATOR 1, CHLOROPLASTIC"/>
    <property type="match status" value="1"/>
</dbReference>
<dbReference type="InterPro" id="IPR007300">
    <property type="entry name" value="CidB/LrgB"/>
</dbReference>
<feature type="transmembrane region" description="Helical" evidence="5">
    <location>
        <begin position="60"/>
        <end position="80"/>
    </location>
</feature>
<dbReference type="EMBL" id="LS483250">
    <property type="protein sequence ID" value="SQD77401.1"/>
    <property type="molecule type" value="Genomic_DNA"/>
</dbReference>
<evidence type="ECO:0000313" key="6">
    <source>
        <dbReference type="EMBL" id="SQD77401.1"/>
    </source>
</evidence>
<protein>
    <recommendedName>
        <fullName evidence="8">Inner membrane protein YohK</fullName>
    </recommendedName>
</protein>
<keyword evidence="3 5" id="KW-1133">Transmembrane helix</keyword>
<feature type="transmembrane region" description="Helical" evidence="5">
    <location>
        <begin position="200"/>
        <end position="224"/>
    </location>
</feature>
<feature type="transmembrane region" description="Helical" evidence="5">
    <location>
        <begin position="27"/>
        <end position="48"/>
    </location>
</feature>
<sequence length="229" mass="24465">MILYLAIPLTLAVYFLAQWFYKKTALAIFNPILLSIGALISIMLTFGFELEEYQQGTNILTRLLEPAVIALAFPLFQQFVHVKAKIVPILIACSVGVIVGLVVTTFVAISFSASPEIVASLAPKAVTTPIAMAISHTIGGIPAISAIMVIMVGIFGNVCAPFLLKHLRIRTPEAQGLAIGSGSHVIGTSKAMELSRTHGAFSTTALLISAVLTSVIAPVLYPYLLIWML</sequence>
<keyword evidence="2 5" id="KW-0812">Transmembrane</keyword>
<keyword evidence="7" id="KW-1185">Reference proteome</keyword>
<dbReference type="KEGG" id="mya:MORIYA_0923"/>
<dbReference type="OrthoDB" id="9811701at2"/>
<evidence type="ECO:0000256" key="5">
    <source>
        <dbReference type="SAM" id="Phobius"/>
    </source>
</evidence>
<name>A0A330LN42_9GAMM</name>
<evidence type="ECO:0000256" key="2">
    <source>
        <dbReference type="ARBA" id="ARBA00022692"/>
    </source>
</evidence>
<feature type="transmembrane region" description="Helical" evidence="5">
    <location>
        <begin position="144"/>
        <end position="164"/>
    </location>
</feature>
<dbReference type="AlphaFoldDB" id="A0A330LN42"/>
<dbReference type="GO" id="GO:0016020">
    <property type="term" value="C:membrane"/>
    <property type="evidence" value="ECO:0007669"/>
    <property type="project" value="UniProtKB-SubCell"/>
</dbReference>
<accession>A0A330LN42</accession>
<gene>
    <name evidence="6" type="primary">yohK</name>
    <name evidence="6" type="ORF">MORIYA_0923</name>
</gene>